<protein>
    <submittedName>
        <fullName evidence="4">Secreted protein</fullName>
    </submittedName>
</protein>
<feature type="chain" id="PRO_5043137939" evidence="1">
    <location>
        <begin position="19"/>
        <end position="78"/>
    </location>
</feature>
<keyword evidence="3" id="KW-1185">Reference proteome</keyword>
<gene>
    <name evidence="2" type="ORF">ECPE_LOCUS4303</name>
</gene>
<reference evidence="4" key="1">
    <citation type="submission" date="2016-06" db="UniProtKB">
        <authorList>
            <consortium name="WormBaseParasite"/>
        </authorList>
    </citation>
    <scope>IDENTIFICATION</scope>
</reference>
<name>A0A183ABG8_9TREM</name>
<evidence type="ECO:0000256" key="1">
    <source>
        <dbReference type="SAM" id="SignalP"/>
    </source>
</evidence>
<dbReference type="Proteomes" id="UP000272942">
    <property type="component" value="Unassembled WGS sequence"/>
</dbReference>
<proteinExistence type="predicted"/>
<dbReference type="WBParaSite" id="ECPE_0000431501-mRNA-1">
    <property type="protein sequence ID" value="ECPE_0000431501-mRNA-1"/>
    <property type="gene ID" value="ECPE_0000431501"/>
</dbReference>
<reference evidence="2 3" key="2">
    <citation type="submission" date="2018-11" db="EMBL/GenBank/DDBJ databases">
        <authorList>
            <consortium name="Pathogen Informatics"/>
        </authorList>
    </citation>
    <scope>NUCLEOTIDE SEQUENCE [LARGE SCALE GENOMIC DNA]</scope>
    <source>
        <strain evidence="2 3">Egypt</strain>
    </source>
</reference>
<dbReference type="EMBL" id="UZAN01041172">
    <property type="protein sequence ID" value="VDP72211.1"/>
    <property type="molecule type" value="Genomic_DNA"/>
</dbReference>
<evidence type="ECO:0000313" key="4">
    <source>
        <dbReference type="WBParaSite" id="ECPE_0000431501-mRNA-1"/>
    </source>
</evidence>
<evidence type="ECO:0000313" key="3">
    <source>
        <dbReference type="Proteomes" id="UP000272942"/>
    </source>
</evidence>
<sequence length="78" mass="8732">MQTLKLLLLVVTVSVTKAVLTDRTPVVESDKTVLNPLKAQLCTLFIMNNMKLLKEPEIFAMGKELKAAGQEDLRVYNI</sequence>
<evidence type="ECO:0000313" key="2">
    <source>
        <dbReference type="EMBL" id="VDP72211.1"/>
    </source>
</evidence>
<organism evidence="4">
    <name type="scientific">Echinostoma caproni</name>
    <dbReference type="NCBI Taxonomy" id="27848"/>
    <lineage>
        <taxon>Eukaryota</taxon>
        <taxon>Metazoa</taxon>
        <taxon>Spiralia</taxon>
        <taxon>Lophotrochozoa</taxon>
        <taxon>Platyhelminthes</taxon>
        <taxon>Trematoda</taxon>
        <taxon>Digenea</taxon>
        <taxon>Plagiorchiida</taxon>
        <taxon>Echinostomata</taxon>
        <taxon>Echinostomatoidea</taxon>
        <taxon>Echinostomatidae</taxon>
        <taxon>Echinostoma</taxon>
    </lineage>
</organism>
<accession>A0A183ABG8</accession>
<keyword evidence="1" id="KW-0732">Signal</keyword>
<feature type="signal peptide" evidence="1">
    <location>
        <begin position="1"/>
        <end position="18"/>
    </location>
</feature>
<dbReference type="AlphaFoldDB" id="A0A183ABG8"/>